<dbReference type="EMBL" id="JBJKFK010002467">
    <property type="protein sequence ID" value="KAL3311069.1"/>
    <property type="molecule type" value="Genomic_DNA"/>
</dbReference>
<comment type="subcellular location">
    <subcellularLocation>
        <location evidence="1">Membrane</location>
    </subcellularLocation>
</comment>
<dbReference type="PANTHER" id="PTHR46641:SF2">
    <property type="entry name" value="FMRFAMIDE RECEPTOR"/>
    <property type="match status" value="1"/>
</dbReference>
<gene>
    <name evidence="8" type="ORF">Ciccas_010355</name>
</gene>
<evidence type="ECO:0000256" key="5">
    <source>
        <dbReference type="SAM" id="MobiDB-lite"/>
    </source>
</evidence>
<feature type="region of interest" description="Disordered" evidence="5">
    <location>
        <begin position="523"/>
        <end position="545"/>
    </location>
</feature>
<name>A0ABD2PUC0_9PLAT</name>
<dbReference type="InterPro" id="IPR017452">
    <property type="entry name" value="GPCR_Rhodpsn_7TM"/>
</dbReference>
<keyword evidence="2 6" id="KW-0812">Transmembrane</keyword>
<dbReference type="PANTHER" id="PTHR46641">
    <property type="entry name" value="FMRFAMIDE RECEPTOR-RELATED"/>
    <property type="match status" value="1"/>
</dbReference>
<dbReference type="SUPFAM" id="SSF81321">
    <property type="entry name" value="Family A G protein-coupled receptor-like"/>
    <property type="match status" value="1"/>
</dbReference>
<keyword evidence="4 6" id="KW-0472">Membrane</keyword>
<feature type="transmembrane region" description="Helical" evidence="6">
    <location>
        <begin position="139"/>
        <end position="164"/>
    </location>
</feature>
<feature type="transmembrane region" description="Helical" evidence="6">
    <location>
        <begin position="26"/>
        <end position="47"/>
    </location>
</feature>
<dbReference type="Gene3D" id="1.20.1070.10">
    <property type="entry name" value="Rhodopsin 7-helix transmembrane proteins"/>
    <property type="match status" value="1"/>
</dbReference>
<feature type="transmembrane region" description="Helical" evidence="6">
    <location>
        <begin position="359"/>
        <end position="378"/>
    </location>
</feature>
<evidence type="ECO:0000313" key="9">
    <source>
        <dbReference type="Proteomes" id="UP001626550"/>
    </source>
</evidence>
<feature type="transmembrane region" description="Helical" evidence="6">
    <location>
        <begin position="306"/>
        <end position="329"/>
    </location>
</feature>
<feature type="domain" description="G-protein coupled receptors family 1 profile" evidence="7">
    <location>
        <begin position="37"/>
        <end position="371"/>
    </location>
</feature>
<dbReference type="InterPro" id="IPR052954">
    <property type="entry name" value="GPCR-Ligand_Int"/>
</dbReference>
<keyword evidence="3 6" id="KW-1133">Transmembrane helix</keyword>
<reference evidence="8 9" key="1">
    <citation type="submission" date="2024-11" db="EMBL/GenBank/DDBJ databases">
        <title>Adaptive evolution of stress response genes in parasites aligns with host niche diversity.</title>
        <authorList>
            <person name="Hahn C."/>
            <person name="Resl P."/>
        </authorList>
    </citation>
    <scope>NUCLEOTIDE SEQUENCE [LARGE SCALE GENOMIC DNA]</scope>
    <source>
        <strain evidence="8">EGGRZ-B1_66</strain>
        <tissue evidence="8">Body</tissue>
    </source>
</reference>
<feature type="region of interest" description="Disordered" evidence="5">
    <location>
        <begin position="428"/>
        <end position="452"/>
    </location>
</feature>
<feature type="transmembrane region" description="Helical" evidence="6">
    <location>
        <begin position="56"/>
        <end position="76"/>
    </location>
</feature>
<accession>A0ABD2PUC0</accession>
<dbReference type="AlphaFoldDB" id="A0ABD2PUC0"/>
<dbReference type="InterPro" id="IPR000276">
    <property type="entry name" value="GPCR_Rhodpsn"/>
</dbReference>
<feature type="transmembrane region" description="Helical" evidence="6">
    <location>
        <begin position="88"/>
        <end position="110"/>
    </location>
</feature>
<evidence type="ECO:0000259" key="7">
    <source>
        <dbReference type="PROSITE" id="PS50262"/>
    </source>
</evidence>
<dbReference type="Pfam" id="PF00001">
    <property type="entry name" value="7tm_1"/>
    <property type="match status" value="1"/>
</dbReference>
<dbReference type="Proteomes" id="UP001626550">
    <property type="component" value="Unassembled WGS sequence"/>
</dbReference>
<evidence type="ECO:0000256" key="6">
    <source>
        <dbReference type="SAM" id="Phobius"/>
    </source>
</evidence>
<evidence type="ECO:0000313" key="8">
    <source>
        <dbReference type="EMBL" id="KAL3311069.1"/>
    </source>
</evidence>
<evidence type="ECO:0000256" key="2">
    <source>
        <dbReference type="ARBA" id="ARBA00022692"/>
    </source>
</evidence>
<keyword evidence="9" id="KW-1185">Reference proteome</keyword>
<organism evidence="8 9">
    <name type="scientific">Cichlidogyrus casuarinus</name>
    <dbReference type="NCBI Taxonomy" id="1844966"/>
    <lineage>
        <taxon>Eukaryota</taxon>
        <taxon>Metazoa</taxon>
        <taxon>Spiralia</taxon>
        <taxon>Lophotrochozoa</taxon>
        <taxon>Platyhelminthes</taxon>
        <taxon>Monogenea</taxon>
        <taxon>Monopisthocotylea</taxon>
        <taxon>Dactylogyridea</taxon>
        <taxon>Ancyrocephalidae</taxon>
        <taxon>Cichlidogyrus</taxon>
    </lineage>
</organism>
<sequence>MELDKVLEYEIINVTDPFQKMITHHFISVPACIVSIICIGITIIVALRRGLWRPTALYLITLAVVDLLALHLTLILSLEKWFFTSETIMHSLVPMIAEILDTFVLASNWITTSLAAERFVAICYPLKARKIRAFHRRNALIVQLVFCFFIKLPSIVMTACDTFFLDYQRFHLWFVKLGLMTLIPFFILAIVNTRLIHAVRRSSKFLKAPNQQEQQQQQMVYSEVTPFNSRLKWEDDRETIVKEKRKVKLGSCGLPCRSQTISTELVTMPTSNTQNGYSGSHYAIALTLHGPLANRRRRGFREERHITLTLICLIVVFFVFQGPFIILTLQRSTSIYNTSFGMTFDDGDSDHIYNIFKSIVYAALAIKPLCYFIIYCWFCQRFLAGFKALFYCVCLENCMLRHEKLKKRRSRIKEMRRTQNNLMLVQKPKSPVSIRMSDPQKHQQQPPPESSCNKKNAAIFYSAPNSYKSNSVGEACKNMIMKKLNSFSLDRPKMDNFEHDNKTCTLCSSNGGIHLKEFVMTDTQDNSNPDEEPLPSLFWPCDRAT</sequence>
<evidence type="ECO:0000256" key="4">
    <source>
        <dbReference type="ARBA" id="ARBA00023136"/>
    </source>
</evidence>
<feature type="transmembrane region" description="Helical" evidence="6">
    <location>
        <begin position="170"/>
        <end position="191"/>
    </location>
</feature>
<protein>
    <recommendedName>
        <fullName evidence="7">G-protein coupled receptors family 1 profile domain-containing protein</fullName>
    </recommendedName>
</protein>
<evidence type="ECO:0000256" key="1">
    <source>
        <dbReference type="ARBA" id="ARBA00004370"/>
    </source>
</evidence>
<dbReference type="PRINTS" id="PR00237">
    <property type="entry name" value="GPCRRHODOPSN"/>
</dbReference>
<evidence type="ECO:0000256" key="3">
    <source>
        <dbReference type="ARBA" id="ARBA00022989"/>
    </source>
</evidence>
<dbReference type="GO" id="GO:0016020">
    <property type="term" value="C:membrane"/>
    <property type="evidence" value="ECO:0007669"/>
    <property type="project" value="UniProtKB-SubCell"/>
</dbReference>
<dbReference type="PROSITE" id="PS50262">
    <property type="entry name" value="G_PROTEIN_RECEP_F1_2"/>
    <property type="match status" value="1"/>
</dbReference>
<comment type="caution">
    <text evidence="8">The sequence shown here is derived from an EMBL/GenBank/DDBJ whole genome shotgun (WGS) entry which is preliminary data.</text>
</comment>
<proteinExistence type="predicted"/>